<proteinExistence type="predicted"/>
<evidence type="ECO:0000313" key="1">
    <source>
        <dbReference type="EMBL" id="SMG14193.1"/>
    </source>
</evidence>
<gene>
    <name evidence="1" type="ORF">SAMN06296010_0521</name>
</gene>
<dbReference type="SUPFAM" id="SSF48371">
    <property type="entry name" value="ARM repeat"/>
    <property type="match status" value="1"/>
</dbReference>
<name>A0A1X7IIB3_9MICO</name>
<dbReference type="Proteomes" id="UP000193244">
    <property type="component" value="Unassembled WGS sequence"/>
</dbReference>
<dbReference type="InterPro" id="IPR016024">
    <property type="entry name" value="ARM-type_fold"/>
</dbReference>
<dbReference type="Gene3D" id="1.25.10.90">
    <property type="match status" value="1"/>
</dbReference>
<dbReference type="AlphaFoldDB" id="A0A1X7IIB3"/>
<dbReference type="InterPro" id="IPR014825">
    <property type="entry name" value="DNA_alkylation"/>
</dbReference>
<dbReference type="EMBL" id="FXAY01000001">
    <property type="protein sequence ID" value="SMG14193.1"/>
    <property type="molecule type" value="Genomic_DNA"/>
</dbReference>
<protein>
    <submittedName>
        <fullName evidence="1">DNA alkylation repair enzyme</fullName>
    </submittedName>
</protein>
<accession>A0A1X7IIB3</accession>
<keyword evidence="2" id="KW-1185">Reference proteome</keyword>
<evidence type="ECO:0000313" key="2">
    <source>
        <dbReference type="Proteomes" id="UP000193244"/>
    </source>
</evidence>
<dbReference type="Pfam" id="PF08713">
    <property type="entry name" value="DNA_alkylation"/>
    <property type="match status" value="1"/>
</dbReference>
<reference evidence="2" key="1">
    <citation type="submission" date="2017-04" db="EMBL/GenBank/DDBJ databases">
        <authorList>
            <person name="Varghese N."/>
            <person name="Submissions S."/>
        </authorList>
    </citation>
    <scope>NUCLEOTIDE SEQUENCE [LARGE SCALE GENOMIC DNA]</scope>
    <source>
        <strain evidence="2">VKM Ac-2510</strain>
    </source>
</reference>
<organism evidence="1 2">
    <name type="scientific">Agreia pratensis</name>
    <dbReference type="NCBI Taxonomy" id="150121"/>
    <lineage>
        <taxon>Bacteria</taxon>
        <taxon>Bacillati</taxon>
        <taxon>Actinomycetota</taxon>
        <taxon>Actinomycetes</taxon>
        <taxon>Micrococcales</taxon>
        <taxon>Microbacteriaceae</taxon>
        <taxon>Agreia</taxon>
    </lineage>
</organism>
<sequence>MESQRIVAACELVDEALQYESSWQRAEEHRALIGEGIGFYGTSVGAIRATLRDTLRRFAELGHDEITALSSLLWEADVYERRLAAVILLQTHVDMLVVTDLTRLEGFLRSSAVDELALVLARDVIRPLVDSFDGRDRVRADAVVARWTQSEDPRVRGAARVASSDS</sequence>
<dbReference type="RefSeq" id="WP_244894599.1">
    <property type="nucleotide sequence ID" value="NZ_FXAY01000001.1"/>
</dbReference>
<dbReference type="STRING" id="150121.SAMN06296010_0521"/>